<feature type="transmembrane region" description="Helical" evidence="8">
    <location>
        <begin position="199"/>
        <end position="218"/>
    </location>
</feature>
<comment type="subcellular location">
    <subcellularLocation>
        <location evidence="1">Cell membrane</location>
        <topology evidence="1">Multi-pass membrane protein</topology>
    </subcellularLocation>
</comment>
<keyword evidence="3" id="KW-0813">Transport</keyword>
<keyword evidence="5 8" id="KW-0812">Transmembrane</keyword>
<keyword evidence="6 8" id="KW-1133">Transmembrane helix</keyword>
<dbReference type="GO" id="GO:0005886">
    <property type="term" value="C:plasma membrane"/>
    <property type="evidence" value="ECO:0007669"/>
    <property type="project" value="UniProtKB-SubCell"/>
</dbReference>
<name>A0A7X0Y4P9_9LIST</name>
<evidence type="ECO:0000259" key="9">
    <source>
        <dbReference type="PROSITE" id="PS51012"/>
    </source>
</evidence>
<protein>
    <submittedName>
        <fullName evidence="10">ABC transporter permease</fullName>
    </submittedName>
</protein>
<dbReference type="AlphaFoldDB" id="A0A7X0Y4P9"/>
<evidence type="ECO:0000256" key="1">
    <source>
        <dbReference type="ARBA" id="ARBA00004651"/>
    </source>
</evidence>
<evidence type="ECO:0000256" key="8">
    <source>
        <dbReference type="SAM" id="Phobius"/>
    </source>
</evidence>
<dbReference type="EMBL" id="JAARWN010000008">
    <property type="protein sequence ID" value="MBC1936559.1"/>
    <property type="molecule type" value="Genomic_DNA"/>
</dbReference>
<feature type="domain" description="ABC transmembrane type-2" evidence="9">
    <location>
        <begin position="151"/>
        <end position="386"/>
    </location>
</feature>
<keyword evidence="4" id="KW-1003">Cell membrane</keyword>
<dbReference type="PANTHER" id="PTHR30294:SF38">
    <property type="entry name" value="TRANSPORT PERMEASE PROTEIN"/>
    <property type="match status" value="1"/>
</dbReference>
<dbReference type="Pfam" id="PF12698">
    <property type="entry name" value="ABC2_membrane_3"/>
    <property type="match status" value="1"/>
</dbReference>
<evidence type="ECO:0000256" key="6">
    <source>
        <dbReference type="ARBA" id="ARBA00022989"/>
    </source>
</evidence>
<dbReference type="InterPro" id="IPR013525">
    <property type="entry name" value="ABC2_TM"/>
</dbReference>
<evidence type="ECO:0000256" key="3">
    <source>
        <dbReference type="ARBA" id="ARBA00022448"/>
    </source>
</evidence>
<dbReference type="InterPro" id="IPR047817">
    <property type="entry name" value="ABC2_TM_bact-type"/>
</dbReference>
<evidence type="ECO:0000256" key="2">
    <source>
        <dbReference type="ARBA" id="ARBA00007783"/>
    </source>
</evidence>
<comment type="similarity">
    <text evidence="2">Belongs to the ABC-2 integral membrane protein family.</text>
</comment>
<feature type="transmembrane region" description="Helical" evidence="8">
    <location>
        <begin position="21"/>
        <end position="39"/>
    </location>
</feature>
<feature type="transmembrane region" description="Helical" evidence="8">
    <location>
        <begin position="365"/>
        <end position="383"/>
    </location>
</feature>
<dbReference type="PROSITE" id="PS51012">
    <property type="entry name" value="ABC_TM2"/>
    <property type="match status" value="1"/>
</dbReference>
<dbReference type="PANTHER" id="PTHR30294">
    <property type="entry name" value="MEMBRANE COMPONENT OF ABC TRANSPORTER YHHJ-RELATED"/>
    <property type="match status" value="1"/>
</dbReference>
<proteinExistence type="inferred from homology"/>
<evidence type="ECO:0000256" key="4">
    <source>
        <dbReference type="ARBA" id="ARBA00022475"/>
    </source>
</evidence>
<keyword evidence="7 8" id="KW-0472">Membrane</keyword>
<accession>A0A7X0Y4P9</accession>
<gene>
    <name evidence="10" type="ORF">HCA69_09295</name>
</gene>
<feature type="transmembrane region" description="Helical" evidence="8">
    <location>
        <begin position="239"/>
        <end position="263"/>
    </location>
</feature>
<feature type="transmembrane region" description="Helical" evidence="8">
    <location>
        <begin position="305"/>
        <end position="325"/>
    </location>
</feature>
<evidence type="ECO:0000256" key="7">
    <source>
        <dbReference type="ARBA" id="ARBA00023136"/>
    </source>
</evidence>
<evidence type="ECO:0000313" key="10">
    <source>
        <dbReference type="EMBL" id="MBC1936559.1"/>
    </source>
</evidence>
<comment type="caution">
    <text evidence="10">The sequence shown here is derived from an EMBL/GenBank/DDBJ whole genome shotgun (WGS) entry which is preliminary data.</text>
</comment>
<dbReference type="GO" id="GO:0140359">
    <property type="term" value="F:ABC-type transporter activity"/>
    <property type="evidence" value="ECO:0007669"/>
    <property type="project" value="InterPro"/>
</dbReference>
<sequence length="389" mass="43326">MRVMAIVRRIANQFRRDKRTLALMFIAPLILITLINYLFDGNAVDPKVGVEGVSGEMVAQLKDTDMTVKQYDSVSDVKGTIKSDGLDAFIRQDGADVNLTFENSDPGVSKQIQMKLQAALMAEQKDAMKQLGVSMQEASAKIQQTLAMVAKQYSAQTGQPLDIPTVNLPIPKEQQQLSISTAYIYGDADTTFFDTIGPIFIGFFVFFFVFLIAGISFLRERTTGTLERLMATPIKRWELETGYLLGFGIFALAQSIIVALYSIHVLNMVQMGSIWYVLLITLMLAMVALTLGILLSTFANNEFQIVQFIPIVIVPQVLFCGIFPLEGMADWLQWVAHIMPLYYGADALTSIMVKGEGFGGFATDFYILLGFALVFMILNIFALKKYRKI</sequence>
<dbReference type="InterPro" id="IPR051449">
    <property type="entry name" value="ABC-2_transporter_component"/>
</dbReference>
<reference evidence="10 11" key="1">
    <citation type="submission" date="2020-03" db="EMBL/GenBank/DDBJ databases">
        <title>Soil Listeria distribution.</title>
        <authorList>
            <person name="Liao J."/>
            <person name="Wiedmann M."/>
        </authorList>
    </citation>
    <scope>NUCLEOTIDE SEQUENCE [LARGE SCALE GENOMIC DNA]</scope>
    <source>
        <strain evidence="10 11">FSL L7-0741</strain>
    </source>
</reference>
<feature type="transmembrane region" description="Helical" evidence="8">
    <location>
        <begin position="275"/>
        <end position="298"/>
    </location>
</feature>
<dbReference type="RefSeq" id="WP_185526194.1">
    <property type="nucleotide sequence ID" value="NZ_JAARWN010000008.1"/>
</dbReference>
<evidence type="ECO:0000313" key="11">
    <source>
        <dbReference type="Proteomes" id="UP000535908"/>
    </source>
</evidence>
<organism evidence="10 11">
    <name type="scientific">Listeria grandensis</name>
    <dbReference type="NCBI Taxonomy" id="1494963"/>
    <lineage>
        <taxon>Bacteria</taxon>
        <taxon>Bacillati</taxon>
        <taxon>Bacillota</taxon>
        <taxon>Bacilli</taxon>
        <taxon>Bacillales</taxon>
        <taxon>Listeriaceae</taxon>
        <taxon>Listeria</taxon>
    </lineage>
</organism>
<evidence type="ECO:0000256" key="5">
    <source>
        <dbReference type="ARBA" id="ARBA00022692"/>
    </source>
</evidence>
<dbReference type="Proteomes" id="UP000535908">
    <property type="component" value="Unassembled WGS sequence"/>
</dbReference>